<evidence type="ECO:0000313" key="1">
    <source>
        <dbReference type="EMBL" id="MBX40565.1"/>
    </source>
</evidence>
<sequence length="15" mass="1644">MIGQPLPRGEEGCEQ</sequence>
<proteinExistence type="predicted"/>
<organism evidence="1">
    <name type="scientific">Rhizophora mucronata</name>
    <name type="common">Asiatic mangrove</name>
    <dbReference type="NCBI Taxonomy" id="61149"/>
    <lineage>
        <taxon>Eukaryota</taxon>
        <taxon>Viridiplantae</taxon>
        <taxon>Streptophyta</taxon>
        <taxon>Embryophyta</taxon>
        <taxon>Tracheophyta</taxon>
        <taxon>Spermatophyta</taxon>
        <taxon>Magnoliopsida</taxon>
        <taxon>eudicotyledons</taxon>
        <taxon>Gunneridae</taxon>
        <taxon>Pentapetalae</taxon>
        <taxon>rosids</taxon>
        <taxon>fabids</taxon>
        <taxon>Malpighiales</taxon>
        <taxon>Rhizophoraceae</taxon>
        <taxon>Rhizophora</taxon>
    </lineage>
</organism>
<dbReference type="EMBL" id="GGEC01060081">
    <property type="protein sequence ID" value="MBX40565.1"/>
    <property type="molecule type" value="Transcribed_RNA"/>
</dbReference>
<protein>
    <submittedName>
        <fullName evidence="1">Uncharacterized protein</fullName>
    </submittedName>
</protein>
<reference evidence="1" key="1">
    <citation type="submission" date="2018-02" db="EMBL/GenBank/DDBJ databases">
        <title>Rhizophora mucronata_Transcriptome.</title>
        <authorList>
            <person name="Meera S.P."/>
            <person name="Sreeshan A."/>
            <person name="Augustine A."/>
        </authorList>
    </citation>
    <scope>NUCLEOTIDE SEQUENCE</scope>
    <source>
        <tissue evidence="1">Leaf</tissue>
    </source>
</reference>
<accession>A0A2P2NDL6</accession>
<name>A0A2P2NDL6_RHIMU</name>